<dbReference type="AlphaFoldDB" id="A0AAW0DMP5"/>
<comment type="caution">
    <text evidence="2">The sequence shown here is derived from an EMBL/GenBank/DDBJ whole genome shotgun (WGS) entry which is preliminary data.</text>
</comment>
<dbReference type="SUPFAM" id="SSF81383">
    <property type="entry name" value="F-box domain"/>
    <property type="match status" value="1"/>
</dbReference>
<protein>
    <recommendedName>
        <fullName evidence="1">F-box domain-containing protein</fullName>
    </recommendedName>
</protein>
<evidence type="ECO:0000313" key="2">
    <source>
        <dbReference type="EMBL" id="KAK7053168.1"/>
    </source>
</evidence>
<sequence length="494" mass="56922">MVKRSKPARKGSPLLELCPELIHIILGSLSPRDIASLTSSCRTLRRYVGKDVFSIDRTLAPYFSPQEIVDFRLIQAQTGAVLSGLPVMGFFCNERYPKAVLSIYVERGLRVEHEMAVIRFLQEIGYDFRDPEQMERLDKEISGEEFDDDGRAEQLRELEASGLYHPRDPLEEAMEEAWADMDGDRHDHSFCDDCSITPIGATFGFARGTQRIQVIVCRESVMDVVLNFNSTASMNIISSSHAYCMYPAATLDHRLTLVINRESTNPESALEHEDILNVIDRDWTFIDQKDEDGISRGGFYANRVRRLGDSLCWTMKLESVRPRSPRPFALDEQCFPYVVLESNSWTLSKHGVIDPEFLTKMERYCEEEGLNFEETLPDLDPDHGEVRFTTDGQEFWKTVLMMESGYYRTVYCNSNFGTMLEFRYCISLEFEVDHDNLFSTVEGSFPCVMETPQQQHVIRRATNAKVYKFLDALPKSNDMRLRAIVQEYFDQYVK</sequence>
<evidence type="ECO:0000259" key="1">
    <source>
        <dbReference type="Pfam" id="PF00646"/>
    </source>
</evidence>
<dbReference type="InterPro" id="IPR001810">
    <property type="entry name" value="F-box_dom"/>
</dbReference>
<evidence type="ECO:0000313" key="3">
    <source>
        <dbReference type="Proteomes" id="UP001383192"/>
    </source>
</evidence>
<accession>A0AAW0DMP5</accession>
<dbReference type="InterPro" id="IPR036047">
    <property type="entry name" value="F-box-like_dom_sf"/>
</dbReference>
<name>A0AAW0DMP5_9AGAR</name>
<reference evidence="2 3" key="1">
    <citation type="submission" date="2024-01" db="EMBL/GenBank/DDBJ databases">
        <title>A draft genome for a cacao thread blight-causing isolate of Paramarasmius palmivorus.</title>
        <authorList>
            <person name="Baruah I.K."/>
            <person name="Bukari Y."/>
            <person name="Amoako-Attah I."/>
            <person name="Meinhardt L.W."/>
            <person name="Bailey B.A."/>
            <person name="Cohen S.P."/>
        </authorList>
    </citation>
    <scope>NUCLEOTIDE SEQUENCE [LARGE SCALE GENOMIC DNA]</scope>
    <source>
        <strain evidence="2 3">GH-12</strain>
    </source>
</reference>
<feature type="domain" description="F-box" evidence="1">
    <location>
        <begin position="14"/>
        <end position="51"/>
    </location>
</feature>
<proteinExistence type="predicted"/>
<keyword evidence="3" id="KW-1185">Reference proteome</keyword>
<dbReference type="Proteomes" id="UP001383192">
    <property type="component" value="Unassembled WGS sequence"/>
</dbReference>
<dbReference type="Pfam" id="PF00646">
    <property type="entry name" value="F-box"/>
    <property type="match status" value="1"/>
</dbReference>
<gene>
    <name evidence="2" type="ORF">VNI00_003787</name>
</gene>
<organism evidence="2 3">
    <name type="scientific">Paramarasmius palmivorus</name>
    <dbReference type="NCBI Taxonomy" id="297713"/>
    <lineage>
        <taxon>Eukaryota</taxon>
        <taxon>Fungi</taxon>
        <taxon>Dikarya</taxon>
        <taxon>Basidiomycota</taxon>
        <taxon>Agaricomycotina</taxon>
        <taxon>Agaricomycetes</taxon>
        <taxon>Agaricomycetidae</taxon>
        <taxon>Agaricales</taxon>
        <taxon>Marasmiineae</taxon>
        <taxon>Marasmiaceae</taxon>
        <taxon>Paramarasmius</taxon>
    </lineage>
</organism>
<dbReference type="EMBL" id="JAYKXP010000010">
    <property type="protein sequence ID" value="KAK7053168.1"/>
    <property type="molecule type" value="Genomic_DNA"/>
</dbReference>